<dbReference type="AlphaFoldDB" id="A0A3E2BQI6"/>
<dbReference type="Proteomes" id="UP000257323">
    <property type="component" value="Unassembled WGS sequence"/>
</dbReference>
<reference evidence="1 2" key="1">
    <citation type="submission" date="2018-08" db="EMBL/GenBank/DDBJ databases">
        <title>Genome analysis of the thermophilic bacterium of the candidate phylum Aminicenantes from deep subsurface aquifer revealed its physiology and ecological role.</title>
        <authorList>
            <person name="Kadnikov V.V."/>
            <person name="Mardanov A.V."/>
            <person name="Beletsky A.V."/>
            <person name="Karnachuk O.V."/>
            <person name="Ravin N.V."/>
        </authorList>
    </citation>
    <scope>NUCLEOTIDE SEQUENCE [LARGE SCALE GENOMIC DNA]</scope>
    <source>
        <strain evidence="1">BY38</strain>
    </source>
</reference>
<protein>
    <submittedName>
        <fullName evidence="1">Uncharacterized protein</fullName>
    </submittedName>
</protein>
<name>A0A3E2BQI6_9BACT</name>
<gene>
    <name evidence="1" type="ORF">OP8BY_0930</name>
</gene>
<organism evidence="1 2">
    <name type="scientific">Candidatus Saccharicenans subterraneus</name>
    <dbReference type="NCBI Taxonomy" id="2508984"/>
    <lineage>
        <taxon>Bacteria</taxon>
        <taxon>Candidatus Aminicenantota</taxon>
        <taxon>Candidatus Aminicenantia</taxon>
        <taxon>Candidatus Aminicenantales</taxon>
        <taxon>Candidatus Saccharicenantaceae</taxon>
        <taxon>Candidatus Saccharicenans</taxon>
    </lineage>
</organism>
<dbReference type="EMBL" id="QUAH01000001">
    <property type="protein sequence ID" value="RFT16988.1"/>
    <property type="molecule type" value="Genomic_DNA"/>
</dbReference>
<accession>A0A3E2BQI6</accession>
<evidence type="ECO:0000313" key="1">
    <source>
        <dbReference type="EMBL" id="RFT16988.1"/>
    </source>
</evidence>
<comment type="caution">
    <text evidence="1">The sequence shown here is derived from an EMBL/GenBank/DDBJ whole genome shotgun (WGS) entry which is preliminary data.</text>
</comment>
<sequence>MVQRCHNQALSDFLVILYIIGSDFSTPTCGQPGIGQSILICAIFNL</sequence>
<evidence type="ECO:0000313" key="2">
    <source>
        <dbReference type="Proteomes" id="UP000257323"/>
    </source>
</evidence>
<proteinExistence type="predicted"/>